<dbReference type="Gene3D" id="3.50.50.60">
    <property type="entry name" value="FAD/NAD(P)-binding domain"/>
    <property type="match status" value="1"/>
</dbReference>
<dbReference type="InterPro" id="IPR000719">
    <property type="entry name" value="Prot_kinase_dom"/>
</dbReference>
<dbReference type="InterPro" id="IPR001245">
    <property type="entry name" value="Ser-Thr/Tyr_kinase_cat_dom"/>
</dbReference>
<dbReference type="InterPro" id="IPR008271">
    <property type="entry name" value="Ser/Thr_kinase_AS"/>
</dbReference>
<dbReference type="PANTHER" id="PTHR44329:SF214">
    <property type="entry name" value="PROTEIN KINASE DOMAIN-CONTAINING PROTEIN"/>
    <property type="match status" value="1"/>
</dbReference>
<dbReference type="Pfam" id="PF00069">
    <property type="entry name" value="Pkinase"/>
    <property type="match status" value="1"/>
</dbReference>
<dbReference type="PROSITE" id="PS00108">
    <property type="entry name" value="PROTEIN_KINASE_ST"/>
    <property type="match status" value="1"/>
</dbReference>
<evidence type="ECO:0000259" key="5">
    <source>
        <dbReference type="PROSITE" id="PS50011"/>
    </source>
</evidence>
<feature type="region of interest" description="Disordered" evidence="4">
    <location>
        <begin position="1037"/>
        <end position="1065"/>
    </location>
</feature>
<dbReference type="Pfam" id="PF00743">
    <property type="entry name" value="FMO-like"/>
    <property type="match status" value="1"/>
</dbReference>
<name>A0AAD5VVJ9_9AGAR</name>
<dbReference type="GO" id="GO:0004499">
    <property type="term" value="F:N,N-dimethylaniline monooxygenase activity"/>
    <property type="evidence" value="ECO:0007669"/>
    <property type="project" value="InterPro"/>
</dbReference>
<accession>A0AAD5VVJ9</accession>
<dbReference type="EMBL" id="JANIEX010000203">
    <property type="protein sequence ID" value="KAJ3571074.1"/>
    <property type="molecule type" value="Genomic_DNA"/>
</dbReference>
<dbReference type="Proteomes" id="UP001213000">
    <property type="component" value="Unassembled WGS sequence"/>
</dbReference>
<keyword evidence="1" id="KW-0285">Flavoprotein</keyword>
<dbReference type="PANTHER" id="PTHR44329">
    <property type="entry name" value="SERINE/THREONINE-PROTEIN KINASE TNNI3K-RELATED"/>
    <property type="match status" value="1"/>
</dbReference>
<evidence type="ECO:0000256" key="1">
    <source>
        <dbReference type="ARBA" id="ARBA00022630"/>
    </source>
</evidence>
<dbReference type="GO" id="GO:0050661">
    <property type="term" value="F:NADP binding"/>
    <property type="evidence" value="ECO:0007669"/>
    <property type="project" value="InterPro"/>
</dbReference>
<dbReference type="GO" id="GO:0050660">
    <property type="term" value="F:flavin adenine dinucleotide binding"/>
    <property type="evidence" value="ECO:0007669"/>
    <property type="project" value="InterPro"/>
</dbReference>
<dbReference type="SUPFAM" id="SSF51905">
    <property type="entry name" value="FAD/NAD(P)-binding domain"/>
    <property type="match status" value="1"/>
</dbReference>
<evidence type="ECO:0000313" key="6">
    <source>
        <dbReference type="EMBL" id="KAJ3571074.1"/>
    </source>
</evidence>
<feature type="domain" description="Protein kinase" evidence="5">
    <location>
        <begin position="74"/>
        <end position="344"/>
    </location>
</feature>
<dbReference type="SUPFAM" id="SSF56112">
    <property type="entry name" value="Protein kinase-like (PK-like)"/>
    <property type="match status" value="3"/>
</dbReference>
<feature type="domain" description="Protein kinase" evidence="5">
    <location>
        <begin position="826"/>
        <end position="1105"/>
    </location>
</feature>
<feature type="compositionally biased region" description="Acidic residues" evidence="4">
    <location>
        <begin position="1054"/>
        <end position="1065"/>
    </location>
</feature>
<feature type="region of interest" description="Disordered" evidence="4">
    <location>
        <begin position="649"/>
        <end position="675"/>
    </location>
</feature>
<protein>
    <recommendedName>
        <fullName evidence="5">Protein kinase domain-containing protein</fullName>
    </recommendedName>
</protein>
<keyword evidence="2" id="KW-0274">FAD</keyword>
<dbReference type="Pfam" id="PF07714">
    <property type="entry name" value="PK_Tyr_Ser-Thr"/>
    <property type="match status" value="1"/>
</dbReference>
<dbReference type="SMART" id="SM00220">
    <property type="entry name" value="S_TKc"/>
    <property type="match status" value="1"/>
</dbReference>
<dbReference type="Gene3D" id="1.10.510.10">
    <property type="entry name" value="Transferase(Phosphotransferase) domain 1"/>
    <property type="match status" value="3"/>
</dbReference>
<dbReference type="InterPro" id="IPR036188">
    <property type="entry name" value="FAD/NAD-bd_sf"/>
</dbReference>
<organism evidence="6 7">
    <name type="scientific">Leucocoprinus birnbaumii</name>
    <dbReference type="NCBI Taxonomy" id="56174"/>
    <lineage>
        <taxon>Eukaryota</taxon>
        <taxon>Fungi</taxon>
        <taxon>Dikarya</taxon>
        <taxon>Basidiomycota</taxon>
        <taxon>Agaricomycotina</taxon>
        <taxon>Agaricomycetes</taxon>
        <taxon>Agaricomycetidae</taxon>
        <taxon>Agaricales</taxon>
        <taxon>Agaricineae</taxon>
        <taxon>Agaricaceae</taxon>
        <taxon>Leucocoprinus</taxon>
    </lineage>
</organism>
<evidence type="ECO:0000256" key="4">
    <source>
        <dbReference type="SAM" id="MobiDB-lite"/>
    </source>
</evidence>
<dbReference type="GO" id="GO:0005524">
    <property type="term" value="F:ATP binding"/>
    <property type="evidence" value="ECO:0007669"/>
    <property type="project" value="UniProtKB-KW"/>
</dbReference>
<keyword evidence="3" id="KW-0560">Oxidoreductase</keyword>
<dbReference type="InterPro" id="IPR020946">
    <property type="entry name" value="Flavin_mOase-like"/>
</dbReference>
<sequence length="1808" mass="201577">MAQREAVTPGPEGPTNSEIFATLNHLVSRIDAGSRVDEVVDKARALTTEDTQLLVNCLSMALDRDAAPPKARPYVWRSLVKVASSARMFAQNHTLDPKRLVLEEESTERDIIYSISDDASPNVRILLKRNQIKPDDLYTKSIMNWVHLSHPSILPLYPVFLDGSHHPSVVSPSSINQTLGDFLKANPDAAPMALIYDVVNGLSYMHQFDIVHGRLNPESVLVSNEGRGVITDLHSLIPPPLRYSAPELVTDEGAQSTKAIDVWAFACLSYEALSGNAPFFHIAIDFRVSVAIAAGGKPSRPGKGGASGKEIGDAIWQLMLTCWEFKPEDRPKCLTIQQILRGMLSEDNHLPSNVIVPPGVVEGFAVDLEEMKARLTHVLGSEHLPSLRVPDHLRKVVATFVPNTARLKATTSAAQKLDPNDLQMFVDFLDLLLSDLDKSDNAPTVVMLSSIMVSTGVIPRRYKLDAVPYDSTPIFEGIDAVAYKARGLNVRINHVTDSWTVKALLRSLPDWAQLSHPSLIPIYGVFHEGAQSPRFCVVTPLYSKGCLEDYALELPQESRLLLISDIIAGGLYLWNNDLLMAYNRKENIMISDEGRAVFANFGSEYLYATDSAPSAYQARFEPPDYGVELGDDSLYKVLSQKKPYYQYEEESEISSAVSRGELPTRPDHSGEDMDEIDDRGWDLITRCCKFERGDRPTAAEVQEIVSSWKLEDGRPEAETTTGQDILAMRSRSDVDFPHVEALLGQIQIELLRDPLSEILRNHIKDVAKAVTELKDDDIRTLVDFLDLTLRNHISISGEQNRVLALLSRVTSSTHIFPRRYEIKGIKYDPKPIASGGYGTVHRGTDINACVKMMTQVDSKALTPWIKEMILWAHMSHPNIVPFCGVLLENVNDTRRICLVSPFMKNGNLNAYAPRLPQRSRLPLILDIAKGLHYLHEKGIVHSDLKGENVLISNEGRALLTDFGSTQITTSTKNVTASEIPTTLRFAAPDGHAESRYDWPFSPYGQGPQGSCTIQTLSRLPPYYQYSRDFQISAALGRKEPLKRPLPSGDKGGDDTDDDLDWDDEDEDFDEIDDQGWRLITKCCAPEPGDRVKTGSILELIVDMKVWDERPTANAVLGAELSTLRDNSEVNLDRVGELLDELQTIVSPVEEVKDTNFVQLYNALPNKWSQGSSIMHSSEAALPTLAKLGLDSSAFSDVDARKIAQAWIDAFGLACKADNAQAVLDLLVESNFTSPPLSKPSPPAAELNQDPSVYWRDVLSMTWDLRTFEGTRSIRQFLHDRLRATEIRNVKINTTDKGAFPALQRPYPDLVWVQALFKFETKIGYASGVVRLIPVKKSGPIEWKAHCVFTNLEDLKGFPEKLGNLRNQETDHGKWETIRNKERQFAEEDPLVLIIGGGQSGLDVAARLKCLGLKSLIIEKNERIGDNWRNRYDALCLHDTVWYDHLPYMPFPSNWPVYTPAKKLANWLEGYAEAMELNVWTSSTVTKATQDSTTKRWQVTVETKADAETTMRVFNVKHLIFAQGFSGGKGYIPQYPGMDIFKGPILHSLHHDKATDHLGKKVVVIGSSHDISVDYANHGVDVTMFQRSPTYIMSTKRGLRMTLDDFYSEDGPSTEVGDRLVASYPNLLNVGISYRLTQKIAEADADLLAALEKRGFRLGWGFKDCGFLMSAWARAGGYYLDVGGSQYIIDGRIKLKNDSQIASFTESGIRFKNGTELPADVVIFCTGLGNARDGVREICGDTVADNCSAIWGMDEEGELNGVWRSMGFDGLWYMMGNLALCRFYSKHIALQIKALEEKLFDGVRYSRTK</sequence>
<dbReference type="InterPro" id="IPR011009">
    <property type="entry name" value="Kinase-like_dom_sf"/>
</dbReference>
<evidence type="ECO:0000313" key="7">
    <source>
        <dbReference type="Proteomes" id="UP001213000"/>
    </source>
</evidence>
<feature type="compositionally biased region" description="Basic and acidic residues" evidence="4">
    <location>
        <begin position="662"/>
        <end position="671"/>
    </location>
</feature>
<dbReference type="GO" id="GO:0004674">
    <property type="term" value="F:protein serine/threonine kinase activity"/>
    <property type="evidence" value="ECO:0007669"/>
    <property type="project" value="TreeGrafter"/>
</dbReference>
<evidence type="ECO:0000256" key="2">
    <source>
        <dbReference type="ARBA" id="ARBA00022827"/>
    </source>
</evidence>
<reference evidence="6" key="1">
    <citation type="submission" date="2022-07" db="EMBL/GenBank/DDBJ databases">
        <title>Genome Sequence of Leucocoprinus birnbaumii.</title>
        <authorList>
            <person name="Buettner E."/>
        </authorList>
    </citation>
    <scope>NUCLEOTIDE SEQUENCE</scope>
    <source>
        <strain evidence="6">VT141</strain>
    </source>
</reference>
<evidence type="ECO:0000256" key="3">
    <source>
        <dbReference type="ARBA" id="ARBA00023002"/>
    </source>
</evidence>
<proteinExistence type="predicted"/>
<dbReference type="PROSITE" id="PS50011">
    <property type="entry name" value="PROTEIN_KINASE_DOM"/>
    <property type="match status" value="3"/>
</dbReference>
<dbReference type="InterPro" id="IPR051681">
    <property type="entry name" value="Ser/Thr_Kinases-Pseudokinases"/>
</dbReference>
<feature type="domain" description="Protein kinase" evidence="5">
    <location>
        <begin position="447"/>
        <end position="709"/>
    </location>
</feature>
<gene>
    <name evidence="6" type="ORF">NP233_g3990</name>
</gene>
<keyword evidence="7" id="KW-1185">Reference proteome</keyword>
<comment type="caution">
    <text evidence="6">The sequence shown here is derived from an EMBL/GenBank/DDBJ whole genome shotgun (WGS) entry which is preliminary data.</text>
</comment>